<protein>
    <submittedName>
        <fullName evidence="1">Uncharacterized protein</fullName>
    </submittedName>
</protein>
<evidence type="ECO:0000313" key="2">
    <source>
        <dbReference type="Proteomes" id="UP000744676"/>
    </source>
</evidence>
<gene>
    <name evidence="1" type="ORF">D0Z00_002829</name>
</gene>
<sequence>MSTQVQLECNGFTQLLSLQVPQDMTQRHINRKVSEAIGLPNDAYTLSYLDDLTLSYQSLSAPEDYTELAYIAMFKGLYLSAQAKQRI</sequence>
<name>A0ACB6V387_9ASCO</name>
<dbReference type="Proteomes" id="UP000744676">
    <property type="component" value="Unassembled WGS sequence"/>
</dbReference>
<proteinExistence type="predicted"/>
<organism evidence="1 2">
    <name type="scientific">Geotrichum galactomycetum</name>
    <dbReference type="NCBI Taxonomy" id="27317"/>
    <lineage>
        <taxon>Eukaryota</taxon>
        <taxon>Fungi</taxon>
        <taxon>Dikarya</taxon>
        <taxon>Ascomycota</taxon>
        <taxon>Saccharomycotina</taxon>
        <taxon>Dipodascomycetes</taxon>
        <taxon>Dipodascales</taxon>
        <taxon>Dipodascaceae</taxon>
        <taxon>Geotrichum</taxon>
    </lineage>
</organism>
<comment type="caution">
    <text evidence="1">The sequence shown here is derived from an EMBL/GenBank/DDBJ whole genome shotgun (WGS) entry which is preliminary data.</text>
</comment>
<reference evidence="1 2" key="1">
    <citation type="journal article" date="2020" name="Front. Microbiol.">
        <title>Phenotypic and Genetic Characterization of the Cheese Ripening Yeast Geotrichum candidum.</title>
        <authorList>
            <person name="Perkins V."/>
            <person name="Vignola S."/>
            <person name="Lessard M.H."/>
            <person name="Plante P.L."/>
            <person name="Corbeil J."/>
            <person name="Dugat-Bony E."/>
            <person name="Frenette M."/>
            <person name="Labrie S."/>
        </authorList>
    </citation>
    <scope>NUCLEOTIDE SEQUENCE [LARGE SCALE GENOMIC DNA]</scope>
    <source>
        <strain evidence="1 2">LMA-1147</strain>
    </source>
</reference>
<dbReference type="EMBL" id="QVQA01000095">
    <property type="protein sequence ID" value="KAF5096269.1"/>
    <property type="molecule type" value="Genomic_DNA"/>
</dbReference>
<keyword evidence="2" id="KW-1185">Reference proteome</keyword>
<accession>A0ACB6V387</accession>
<evidence type="ECO:0000313" key="1">
    <source>
        <dbReference type="EMBL" id="KAF5096269.1"/>
    </source>
</evidence>